<keyword evidence="1" id="KW-0472">Membrane</keyword>
<keyword evidence="3" id="KW-1185">Reference proteome</keyword>
<evidence type="ECO:0008006" key="4">
    <source>
        <dbReference type="Google" id="ProtNLM"/>
    </source>
</evidence>
<gene>
    <name evidence="2" type="ORF">SAMN05421665_0637</name>
</gene>
<dbReference type="InterPro" id="IPR025597">
    <property type="entry name" value="DUF4345"/>
</dbReference>
<evidence type="ECO:0000313" key="3">
    <source>
        <dbReference type="Proteomes" id="UP000186997"/>
    </source>
</evidence>
<evidence type="ECO:0000256" key="1">
    <source>
        <dbReference type="SAM" id="Phobius"/>
    </source>
</evidence>
<dbReference type="RefSeq" id="WP_076658330.1">
    <property type="nucleotide sequence ID" value="NZ_FTPR01000001.1"/>
</dbReference>
<dbReference type="STRING" id="287098.SAMN05421665_0637"/>
<accession>A0A1R3WK17</accession>
<organism evidence="2 3">
    <name type="scientific">Yoonia rosea</name>
    <dbReference type="NCBI Taxonomy" id="287098"/>
    <lineage>
        <taxon>Bacteria</taxon>
        <taxon>Pseudomonadati</taxon>
        <taxon>Pseudomonadota</taxon>
        <taxon>Alphaproteobacteria</taxon>
        <taxon>Rhodobacterales</taxon>
        <taxon>Paracoccaceae</taxon>
        <taxon>Yoonia</taxon>
    </lineage>
</organism>
<feature type="transmembrane region" description="Helical" evidence="1">
    <location>
        <begin position="96"/>
        <end position="114"/>
    </location>
</feature>
<sequence>MDILNIIFAILSIGLGCFGWLAPRYTMGALDLKAGVTTMGMSEVRASAGALFVGMGVGAVWLGTPEAYLMLGFCWTGAAMGRLTSLVLDGATRQKWTYFAVEAVVGLAAIGLNLG</sequence>
<dbReference type="Pfam" id="PF14248">
    <property type="entry name" value="DUF4345"/>
    <property type="match status" value="1"/>
</dbReference>
<dbReference type="AlphaFoldDB" id="A0A1R3WK17"/>
<keyword evidence="1" id="KW-0812">Transmembrane</keyword>
<dbReference type="Proteomes" id="UP000186997">
    <property type="component" value="Unassembled WGS sequence"/>
</dbReference>
<reference evidence="3" key="1">
    <citation type="submission" date="2017-01" db="EMBL/GenBank/DDBJ databases">
        <authorList>
            <person name="Varghese N."/>
            <person name="Submissions S."/>
        </authorList>
    </citation>
    <scope>NUCLEOTIDE SEQUENCE [LARGE SCALE GENOMIC DNA]</scope>
    <source>
        <strain evidence="3">DSM 29591</strain>
    </source>
</reference>
<proteinExistence type="predicted"/>
<feature type="transmembrane region" description="Helical" evidence="1">
    <location>
        <begin position="6"/>
        <end position="23"/>
    </location>
</feature>
<name>A0A1R3WK17_9RHOB</name>
<evidence type="ECO:0000313" key="2">
    <source>
        <dbReference type="EMBL" id="SIT77766.1"/>
    </source>
</evidence>
<keyword evidence="1" id="KW-1133">Transmembrane helix</keyword>
<dbReference type="EMBL" id="FTPR01000001">
    <property type="protein sequence ID" value="SIT77766.1"/>
    <property type="molecule type" value="Genomic_DNA"/>
</dbReference>
<dbReference type="OrthoDB" id="7859418at2"/>
<protein>
    <recommendedName>
        <fullName evidence="4">DUF4345 domain-containing protein</fullName>
    </recommendedName>
</protein>
<feature type="transmembrane region" description="Helical" evidence="1">
    <location>
        <begin position="44"/>
        <end position="62"/>
    </location>
</feature>